<evidence type="ECO:0000256" key="3">
    <source>
        <dbReference type="ARBA" id="ARBA00023125"/>
    </source>
</evidence>
<dbReference type="PANTHER" id="PTHR30629">
    <property type="entry name" value="PROPHAGE INTEGRASE"/>
    <property type="match status" value="1"/>
</dbReference>
<protein>
    <submittedName>
        <fullName evidence="9">Tyrosine-type recombinase/integrase</fullName>
    </submittedName>
</protein>
<evidence type="ECO:0000256" key="1">
    <source>
        <dbReference type="ARBA" id="ARBA00008857"/>
    </source>
</evidence>
<accession>A0A9D7AG36</accession>
<name>A0A9D7AG36_9GAMM</name>
<dbReference type="EMBL" id="JADRCQ010000001">
    <property type="protein sequence ID" value="MBK5072057.1"/>
    <property type="molecule type" value="Genomic_DNA"/>
</dbReference>
<evidence type="ECO:0000259" key="6">
    <source>
        <dbReference type="PROSITE" id="PS51898"/>
    </source>
</evidence>
<dbReference type="NCBIfam" id="NF007246">
    <property type="entry name" value="PRK09692.1"/>
    <property type="match status" value="1"/>
</dbReference>
<dbReference type="GO" id="GO:0015074">
    <property type="term" value="P:DNA integration"/>
    <property type="evidence" value="ECO:0007669"/>
    <property type="project" value="UniProtKB-KW"/>
</dbReference>
<dbReference type="EMBL" id="JADRCP010000001">
    <property type="protein sequence ID" value="MBK5175366.1"/>
    <property type="molecule type" value="Genomic_DNA"/>
</dbReference>
<dbReference type="GO" id="GO:0006310">
    <property type="term" value="P:DNA recombination"/>
    <property type="evidence" value="ECO:0007669"/>
    <property type="project" value="UniProtKB-KW"/>
</dbReference>
<dbReference type="PANTHER" id="PTHR30629:SF6">
    <property type="entry name" value="PROPHAGE INTEGRASE INTA-RELATED"/>
    <property type="match status" value="1"/>
</dbReference>
<dbReference type="Proteomes" id="UP000807542">
    <property type="component" value="Unassembled WGS sequence"/>
</dbReference>
<dbReference type="PROSITE" id="PS51900">
    <property type="entry name" value="CB"/>
    <property type="match status" value="1"/>
</dbReference>
<dbReference type="InterPro" id="IPR025166">
    <property type="entry name" value="Integrase_DNA_bind_dom"/>
</dbReference>
<evidence type="ECO:0000313" key="9">
    <source>
        <dbReference type="EMBL" id="MBK5175366.1"/>
    </source>
</evidence>
<dbReference type="Gene3D" id="1.10.443.10">
    <property type="entry name" value="Intergrase catalytic core"/>
    <property type="match status" value="1"/>
</dbReference>
<evidence type="ECO:0000256" key="2">
    <source>
        <dbReference type="ARBA" id="ARBA00022908"/>
    </source>
</evidence>
<keyword evidence="2" id="KW-0229">DNA integration</keyword>
<evidence type="ECO:0000313" key="10">
    <source>
        <dbReference type="Proteomes" id="UP000807542"/>
    </source>
</evidence>
<dbReference type="Pfam" id="PF13356">
    <property type="entry name" value="Arm-DNA-bind_3"/>
    <property type="match status" value="1"/>
</dbReference>
<evidence type="ECO:0000256" key="5">
    <source>
        <dbReference type="PROSITE-ProRule" id="PRU01248"/>
    </source>
</evidence>
<dbReference type="AlphaFoldDB" id="A0A9D7AG36"/>
<proteinExistence type="inferred from homology"/>
<dbReference type="Proteomes" id="UP001296969">
    <property type="component" value="Unassembled WGS sequence"/>
</dbReference>
<dbReference type="Pfam" id="PF00589">
    <property type="entry name" value="Phage_integrase"/>
    <property type="match status" value="1"/>
</dbReference>
<keyword evidence="4" id="KW-0233">DNA recombination</keyword>
<dbReference type="CDD" id="cd00801">
    <property type="entry name" value="INT_P4_C"/>
    <property type="match status" value="1"/>
</dbReference>
<dbReference type="GO" id="GO:0003677">
    <property type="term" value="F:DNA binding"/>
    <property type="evidence" value="ECO:0007669"/>
    <property type="project" value="UniProtKB-UniRule"/>
</dbReference>
<dbReference type="InterPro" id="IPR010998">
    <property type="entry name" value="Integrase_recombinase_N"/>
</dbReference>
<sequence length="401" mass="46199">MARTVVPLTNTQITSAKAEEKDYTLHDGGGLFLLVKTNKRKIWRFKYSRPLTKKQALKTYGPYPEISLAEARKMRDEDRVLLAKKIDPQEHRKKLEHDLIISKENTFLKIAEQWFKIKKTNISADYAKDVWRSLEKDVLPRVGMMSITDIKAQDMIKVITPVSDAGKLETVRRLCQRINEIMDYAINCGHIDANPCAKISRAFEAPEKNLMPSIPPQELPKLFKRLFSTNIEIQTKNLFLWQLLTMTRPVEAAATRWEEIDFNNKLWCIPKERMKKKRDHIIPLSIQCINILNTMKSISGHSLFVFPHRSNPSKSMNSQTINAAIKRAGFAGTLVAHGLRSIASTALNEHEFNPDAIEAALSHIDKNTVRRAYNRSDYLDSRKEIMQFWADYVTTKMNDQT</sequence>
<dbReference type="Gene3D" id="3.30.160.390">
    <property type="entry name" value="Integrase, DNA-binding domain"/>
    <property type="match status" value="1"/>
</dbReference>
<evidence type="ECO:0000256" key="4">
    <source>
        <dbReference type="ARBA" id="ARBA00023172"/>
    </source>
</evidence>
<dbReference type="InterPro" id="IPR053876">
    <property type="entry name" value="Phage_int_M"/>
</dbReference>
<dbReference type="Pfam" id="PF22022">
    <property type="entry name" value="Phage_int_M"/>
    <property type="match status" value="1"/>
</dbReference>
<keyword evidence="3 5" id="KW-0238">DNA-binding</keyword>
<organism evidence="9 10">
    <name type="scientific">Limnobaculum xujianqingii</name>
    <dbReference type="NCBI Taxonomy" id="2738837"/>
    <lineage>
        <taxon>Bacteria</taxon>
        <taxon>Pseudomonadati</taxon>
        <taxon>Pseudomonadota</taxon>
        <taxon>Gammaproteobacteria</taxon>
        <taxon>Enterobacterales</taxon>
        <taxon>Budviciaceae</taxon>
        <taxon>Limnobaculum</taxon>
    </lineage>
</organism>
<evidence type="ECO:0000313" key="8">
    <source>
        <dbReference type="EMBL" id="MBK5072057.1"/>
    </source>
</evidence>
<dbReference type="InterPro" id="IPR013762">
    <property type="entry name" value="Integrase-like_cat_sf"/>
</dbReference>
<dbReference type="Gene3D" id="1.10.150.130">
    <property type="match status" value="1"/>
</dbReference>
<comment type="caution">
    <text evidence="9">The sequence shown here is derived from an EMBL/GenBank/DDBJ whole genome shotgun (WGS) entry which is preliminary data.</text>
</comment>
<dbReference type="InterPro" id="IPR044068">
    <property type="entry name" value="CB"/>
</dbReference>
<dbReference type="InterPro" id="IPR011010">
    <property type="entry name" value="DNA_brk_join_enz"/>
</dbReference>
<evidence type="ECO:0000313" key="11">
    <source>
        <dbReference type="Proteomes" id="UP001296969"/>
    </source>
</evidence>
<dbReference type="InterPro" id="IPR050808">
    <property type="entry name" value="Phage_Integrase"/>
</dbReference>
<reference evidence="9 11" key="1">
    <citation type="submission" date="2020-11" db="EMBL/GenBank/DDBJ databases">
        <title>Insectihabitans protaetiae gen. nov. sp. nov. and Insectihabitans allomyrinae sp. nov., isolated from larvae of Protaetia brevitarsis seulensis and Allomyrina dichotoma, respectively.</title>
        <authorList>
            <person name="Lee S.D."/>
            <person name="Byeon Y.-S."/>
            <person name="Kim S.-M."/>
            <person name="Yang H.L."/>
            <person name="Kim I.S."/>
        </authorList>
    </citation>
    <scope>NUCLEOTIDE SEQUENCE</scope>
    <source>
        <strain evidence="9">CWB-B4</strain>
        <strain evidence="8 11">CWB-B43</strain>
    </source>
</reference>
<dbReference type="InterPro" id="IPR038488">
    <property type="entry name" value="Integrase_DNA-bd_sf"/>
</dbReference>
<dbReference type="SUPFAM" id="SSF56349">
    <property type="entry name" value="DNA breaking-rejoining enzymes"/>
    <property type="match status" value="1"/>
</dbReference>
<comment type="similarity">
    <text evidence="1">Belongs to the 'phage' integrase family.</text>
</comment>
<feature type="domain" description="Tyr recombinase" evidence="6">
    <location>
        <begin position="209"/>
        <end position="386"/>
    </location>
</feature>
<dbReference type="InterPro" id="IPR002104">
    <property type="entry name" value="Integrase_catalytic"/>
</dbReference>
<dbReference type="PROSITE" id="PS51898">
    <property type="entry name" value="TYR_RECOMBINASE"/>
    <property type="match status" value="1"/>
</dbReference>
<keyword evidence="11" id="KW-1185">Reference proteome</keyword>
<evidence type="ECO:0000259" key="7">
    <source>
        <dbReference type="PROSITE" id="PS51900"/>
    </source>
</evidence>
<gene>
    <name evidence="9" type="ORF">I2492_03360</name>
    <name evidence="8" type="ORF">I2493_03360</name>
</gene>
<feature type="domain" description="Core-binding (CB)" evidence="7">
    <location>
        <begin position="105"/>
        <end position="186"/>
    </location>
</feature>
<dbReference type="RefSeq" id="WP_228397262.1">
    <property type="nucleotide sequence ID" value="NZ_JADRCP010000001.1"/>
</dbReference>